<reference evidence="1 2" key="1">
    <citation type="submission" date="2018-03" db="EMBL/GenBank/DDBJ databases">
        <title>Genome sequence of Clostridium luticellarii DSM 29923.</title>
        <authorList>
            <person name="Poehlein A."/>
            <person name="Daniel R."/>
        </authorList>
    </citation>
    <scope>NUCLEOTIDE SEQUENCE [LARGE SCALE GENOMIC DNA]</scope>
    <source>
        <strain evidence="1 2">DSM 29923</strain>
    </source>
</reference>
<protein>
    <submittedName>
        <fullName evidence="1">Uncharacterized protein</fullName>
    </submittedName>
</protein>
<dbReference type="EMBL" id="PVXP01000003">
    <property type="protein sequence ID" value="PRR86629.1"/>
    <property type="molecule type" value="Genomic_DNA"/>
</dbReference>
<organism evidence="1 2">
    <name type="scientific">Clostridium luticellarii</name>
    <dbReference type="NCBI Taxonomy" id="1691940"/>
    <lineage>
        <taxon>Bacteria</taxon>
        <taxon>Bacillati</taxon>
        <taxon>Bacillota</taxon>
        <taxon>Clostridia</taxon>
        <taxon>Eubacteriales</taxon>
        <taxon>Clostridiaceae</taxon>
        <taxon>Clostridium</taxon>
    </lineage>
</organism>
<keyword evidence="2" id="KW-1185">Reference proteome</keyword>
<gene>
    <name evidence="1" type="ORF">CLLU_04300</name>
</gene>
<name>A0A2T0BS00_9CLOT</name>
<sequence length="113" mass="13115">MESEKSEKILIDRKCIDMLISGLKDIKMTSVEKSIKKEADKMLNLLKEELDRGNISLKEKILEKMRETKSADPGLNATLYILYRNLDSGQISEEKALELFNMYVKIEPYDRTI</sequence>
<dbReference type="Proteomes" id="UP000237798">
    <property type="component" value="Unassembled WGS sequence"/>
</dbReference>
<dbReference type="RefSeq" id="WP_242977454.1">
    <property type="nucleotide sequence ID" value="NZ_PVXP01000003.1"/>
</dbReference>
<evidence type="ECO:0000313" key="1">
    <source>
        <dbReference type="EMBL" id="PRR86629.1"/>
    </source>
</evidence>
<evidence type="ECO:0000313" key="2">
    <source>
        <dbReference type="Proteomes" id="UP000237798"/>
    </source>
</evidence>
<proteinExistence type="predicted"/>
<accession>A0A2T0BS00</accession>
<dbReference type="AlphaFoldDB" id="A0A2T0BS00"/>
<comment type="caution">
    <text evidence="1">The sequence shown here is derived from an EMBL/GenBank/DDBJ whole genome shotgun (WGS) entry which is preliminary data.</text>
</comment>